<keyword evidence="3" id="KW-1185">Reference proteome</keyword>
<evidence type="ECO:0000259" key="1">
    <source>
        <dbReference type="Pfam" id="PF23055"/>
    </source>
</evidence>
<evidence type="ECO:0000313" key="2">
    <source>
        <dbReference type="EMBL" id="KAL3407701.1"/>
    </source>
</evidence>
<dbReference type="Proteomes" id="UP001627154">
    <property type="component" value="Unassembled WGS sequence"/>
</dbReference>
<accession>A0ABD2XRM3</accession>
<sequence length="827" mass="92791">MGDNPSSNDAQSAPRVPDDSRLHLVQENFGSLQSPVVNAVDALKELPLKELTDSIKLLTENVMELRSGTSSNSAQQNNFINDAVRQTLASANFRGNAFASVQSPIINSHVDLLSLGEANPVGGVSVSSTCYRNPPNANGARQLFDPFDINSLPSRDHITPSNVSMPVAPSSSASAIARKFQDFSPFWKKTPEIWIEQIEERFNSLGISNDREKYNITLTALGGDVIAELADSVRNLPAERRYEALKNILMRKYVEHPKALMNKFYEILGGPQCNKRPSEFLDALCGSGSSFLDRGTILQFWKMKLPPQIAVHLSSNIDLQNERELVVRADEVFYQLQNPNRVLHKIDVDKINNNEQACNRDSEFKGFMIEIEEVIKEMSRSISQLGKPNTKQSRGDSSSPYCYYHRKYKEKALKCPPEANYEATAGEPGPSVAGIELARHIDVINMPTSISLKELAFAQAHDTELIGIKKDPSKCPFRFWRIVWKPSNVEISAEVSGERIRPKLVEALEKLRASVHVAVARSPEFADIAVGFDEAFSDIEQLFYEADKERDDKLSKLHGRAAAFFQVLPSLPVLFINNQPVLKLFLFNIHKKQRVSEIFELLHPFVQDGFSVVNLKKPGNKTYCNLVCKDLATSLKLQSAALLNRLEVGYCNNIKAFKPCKAKIRPDSSLFASGRPILNLQQTSSKKRTLHPFLEATRFLPRLFLYLDSDSSLNITNSFSFNPIVLTLLFMIQGYLRSNFSKKAENVEYEFFSSITDGTYKLDILLESKESDTVIYEPGMKLEIKGDLNTTETGYILNISTNDNIKILDDAKMEFEDLISGNQSFSK</sequence>
<dbReference type="PANTHER" id="PTHR33327">
    <property type="entry name" value="ENDONUCLEASE"/>
    <property type="match status" value="1"/>
</dbReference>
<protein>
    <recommendedName>
        <fullName evidence="1">DUF7041 domain-containing protein</fullName>
    </recommendedName>
</protein>
<name>A0ABD2XRM3_9HYME</name>
<evidence type="ECO:0000313" key="3">
    <source>
        <dbReference type="Proteomes" id="UP001627154"/>
    </source>
</evidence>
<gene>
    <name evidence="2" type="ORF">TKK_000372</name>
</gene>
<organism evidence="2 3">
    <name type="scientific">Trichogramma kaykai</name>
    <dbReference type="NCBI Taxonomy" id="54128"/>
    <lineage>
        <taxon>Eukaryota</taxon>
        <taxon>Metazoa</taxon>
        <taxon>Ecdysozoa</taxon>
        <taxon>Arthropoda</taxon>
        <taxon>Hexapoda</taxon>
        <taxon>Insecta</taxon>
        <taxon>Pterygota</taxon>
        <taxon>Neoptera</taxon>
        <taxon>Endopterygota</taxon>
        <taxon>Hymenoptera</taxon>
        <taxon>Apocrita</taxon>
        <taxon>Proctotrupomorpha</taxon>
        <taxon>Chalcidoidea</taxon>
        <taxon>Trichogrammatidae</taxon>
        <taxon>Trichogramma</taxon>
    </lineage>
</organism>
<dbReference type="EMBL" id="JBJJXI010000003">
    <property type="protein sequence ID" value="KAL3407701.1"/>
    <property type="molecule type" value="Genomic_DNA"/>
</dbReference>
<feature type="domain" description="DUF7041" evidence="1">
    <location>
        <begin position="185"/>
        <end position="258"/>
    </location>
</feature>
<dbReference type="PANTHER" id="PTHR33327:SF3">
    <property type="entry name" value="RNA-DIRECTED DNA POLYMERASE"/>
    <property type="match status" value="1"/>
</dbReference>
<comment type="caution">
    <text evidence="2">The sequence shown here is derived from an EMBL/GenBank/DDBJ whole genome shotgun (WGS) entry which is preliminary data.</text>
</comment>
<dbReference type="AlphaFoldDB" id="A0ABD2XRM3"/>
<dbReference type="Pfam" id="PF23055">
    <property type="entry name" value="DUF7041"/>
    <property type="match status" value="1"/>
</dbReference>
<reference evidence="2 3" key="1">
    <citation type="journal article" date="2024" name="bioRxiv">
        <title>A reference genome for Trichogramma kaykai: A tiny desert-dwelling parasitoid wasp with competing sex-ratio distorters.</title>
        <authorList>
            <person name="Culotta J."/>
            <person name="Lindsey A.R."/>
        </authorList>
    </citation>
    <scope>NUCLEOTIDE SEQUENCE [LARGE SCALE GENOMIC DNA]</scope>
    <source>
        <strain evidence="2 3">KSX58</strain>
    </source>
</reference>
<proteinExistence type="predicted"/>
<dbReference type="InterPro" id="IPR055469">
    <property type="entry name" value="DUF7041"/>
</dbReference>